<comment type="subcellular location">
    <subcellularLocation>
        <location evidence="1">Membrane</location>
        <topology evidence="1">Multi-pass membrane protein</topology>
    </subcellularLocation>
</comment>
<keyword evidence="3 6" id="KW-0812">Transmembrane</keyword>
<evidence type="ECO:0000256" key="3">
    <source>
        <dbReference type="ARBA" id="ARBA00022692"/>
    </source>
</evidence>
<dbReference type="InterPro" id="IPR051790">
    <property type="entry name" value="Cytochrome_c-biogenesis_DsbD"/>
</dbReference>
<feature type="transmembrane region" description="Helical" evidence="6">
    <location>
        <begin position="6"/>
        <end position="35"/>
    </location>
</feature>
<evidence type="ECO:0000256" key="4">
    <source>
        <dbReference type="ARBA" id="ARBA00022989"/>
    </source>
</evidence>
<evidence type="ECO:0000259" key="7">
    <source>
        <dbReference type="Pfam" id="PF02683"/>
    </source>
</evidence>
<dbReference type="PANTHER" id="PTHR31272:SF4">
    <property type="entry name" value="CYTOCHROME C-TYPE BIOGENESIS PROTEIN HI_1454-RELATED"/>
    <property type="match status" value="1"/>
</dbReference>
<dbReference type="Proteomes" id="UP001518140">
    <property type="component" value="Unassembled WGS sequence"/>
</dbReference>
<gene>
    <name evidence="8" type="ORF">G6048_10905</name>
</gene>
<evidence type="ECO:0000256" key="6">
    <source>
        <dbReference type="SAM" id="Phobius"/>
    </source>
</evidence>
<keyword evidence="9" id="KW-1185">Reference proteome</keyword>
<sequence>MSDLPLALALTAGMLAAVNPCGFALLPAYLSLLVLGDDSPSRTVALGRALTATAAMTVGFAALFGVFGLAVQPVAGQVQEQLPWFTIAFGLLMALAGTWLLAGRQLPTLAPKLRRAPTVTRSLPSMALFGMAYATASLGCTIAPFLAIVVSAFRSGSTGEGIALFAAYAAGMGLIVGAASLTVALTRATAVTRLRRLGAVAPRLGGALLLGVGGYVAYYGWYEIRVQRDPTHQDPVIDAAGAVQRGIAEPLDAAGPAVIALVLAALVVTALVLVRFRRARGARRSPGADTGTRSTPSTIP</sequence>
<proteinExistence type="inferred from homology"/>
<feature type="transmembrane region" description="Helical" evidence="6">
    <location>
        <begin position="197"/>
        <end position="221"/>
    </location>
</feature>
<evidence type="ECO:0000256" key="1">
    <source>
        <dbReference type="ARBA" id="ARBA00004141"/>
    </source>
</evidence>
<dbReference type="EMBL" id="JAAKZX010000025">
    <property type="protein sequence ID" value="NGO42658.1"/>
    <property type="molecule type" value="Genomic_DNA"/>
</dbReference>
<evidence type="ECO:0000313" key="9">
    <source>
        <dbReference type="Proteomes" id="UP001518140"/>
    </source>
</evidence>
<feature type="transmembrane region" description="Helical" evidence="6">
    <location>
        <begin position="82"/>
        <end position="102"/>
    </location>
</feature>
<feature type="transmembrane region" description="Helical" evidence="6">
    <location>
        <begin position="162"/>
        <end position="185"/>
    </location>
</feature>
<feature type="transmembrane region" description="Helical" evidence="6">
    <location>
        <begin position="123"/>
        <end position="150"/>
    </location>
</feature>
<feature type="transmembrane region" description="Helical" evidence="6">
    <location>
        <begin position="47"/>
        <end position="70"/>
    </location>
</feature>
<evidence type="ECO:0000256" key="5">
    <source>
        <dbReference type="ARBA" id="ARBA00023136"/>
    </source>
</evidence>
<comment type="caution">
    <text evidence="8">The sequence shown here is derived from an EMBL/GenBank/DDBJ whole genome shotgun (WGS) entry which is preliminary data.</text>
</comment>
<keyword evidence="5 6" id="KW-0472">Membrane</keyword>
<evidence type="ECO:0000313" key="8">
    <source>
        <dbReference type="EMBL" id="NGO42658.1"/>
    </source>
</evidence>
<dbReference type="Pfam" id="PF02683">
    <property type="entry name" value="DsbD_TM"/>
    <property type="match status" value="1"/>
</dbReference>
<evidence type="ECO:0000256" key="2">
    <source>
        <dbReference type="ARBA" id="ARBA00006143"/>
    </source>
</evidence>
<feature type="transmembrane region" description="Helical" evidence="6">
    <location>
        <begin position="253"/>
        <end position="274"/>
    </location>
</feature>
<comment type="similarity">
    <text evidence="2">Belongs to the DsbD family.</text>
</comment>
<keyword evidence="4 6" id="KW-1133">Transmembrane helix</keyword>
<name>A0ABX0DLC5_9ACTN</name>
<dbReference type="RefSeq" id="WP_165339288.1">
    <property type="nucleotide sequence ID" value="NZ_JAAKZX010000025.1"/>
</dbReference>
<accession>A0ABX0DLC5</accession>
<feature type="domain" description="Cytochrome C biogenesis protein transmembrane" evidence="7">
    <location>
        <begin position="6"/>
        <end position="188"/>
    </location>
</feature>
<protein>
    <submittedName>
        <fullName evidence="8">Cytochrome c biogenesis protein CcdA</fullName>
    </submittedName>
</protein>
<organism evidence="8 9">
    <name type="scientific">Streptomyces ureilyticus</name>
    <dbReference type="NCBI Taxonomy" id="1775131"/>
    <lineage>
        <taxon>Bacteria</taxon>
        <taxon>Bacillati</taxon>
        <taxon>Actinomycetota</taxon>
        <taxon>Actinomycetes</taxon>
        <taxon>Kitasatosporales</taxon>
        <taxon>Streptomycetaceae</taxon>
        <taxon>Streptomyces</taxon>
    </lineage>
</organism>
<dbReference type="InterPro" id="IPR003834">
    <property type="entry name" value="Cyt_c_assmbl_TM_dom"/>
</dbReference>
<reference evidence="8 9" key="1">
    <citation type="submission" date="2020-02" db="EMBL/GenBank/DDBJ databases">
        <title>Whole-genome analyses of novel actinobacteria.</title>
        <authorList>
            <person name="Sahin N."/>
            <person name="Tokatli A."/>
        </authorList>
    </citation>
    <scope>NUCLEOTIDE SEQUENCE [LARGE SCALE GENOMIC DNA]</scope>
    <source>
        <strain evidence="8 9">YC419</strain>
    </source>
</reference>
<dbReference type="PANTHER" id="PTHR31272">
    <property type="entry name" value="CYTOCHROME C-TYPE BIOGENESIS PROTEIN HI_1454-RELATED"/>
    <property type="match status" value="1"/>
</dbReference>